<evidence type="ECO:0000256" key="9">
    <source>
        <dbReference type="RuleBase" id="RU365045"/>
    </source>
</evidence>
<evidence type="ECO:0000313" key="11">
    <source>
        <dbReference type="EMBL" id="SMD18415.1"/>
    </source>
</evidence>
<dbReference type="NCBIfam" id="TIGR02406">
    <property type="entry name" value="ectoine_EctA"/>
    <property type="match status" value="1"/>
</dbReference>
<accession>A0A1W2F944</accession>
<dbReference type="eggNOG" id="COG0456">
    <property type="taxonomic scope" value="Bacteria"/>
</dbReference>
<dbReference type="AlphaFoldDB" id="A0A1W2F944"/>
<organism evidence="11 12">
    <name type="scientific">Lentzea albidocapillata</name>
    <dbReference type="NCBI Taxonomy" id="40571"/>
    <lineage>
        <taxon>Bacteria</taxon>
        <taxon>Bacillati</taxon>
        <taxon>Actinomycetota</taxon>
        <taxon>Actinomycetes</taxon>
        <taxon>Pseudonocardiales</taxon>
        <taxon>Pseudonocardiaceae</taxon>
        <taxon>Lentzea</taxon>
    </lineage>
</organism>
<gene>
    <name evidence="9" type="primary">ectA</name>
    <name evidence="11" type="ORF">SAMN05660733_05382</name>
</gene>
<dbReference type="RefSeq" id="WP_051771320.1">
    <property type="nucleotide sequence ID" value="NZ_FWYC01000012.1"/>
</dbReference>
<evidence type="ECO:0000256" key="1">
    <source>
        <dbReference type="ARBA" id="ARBA00003741"/>
    </source>
</evidence>
<evidence type="ECO:0000256" key="8">
    <source>
        <dbReference type="ARBA" id="ARBA00048924"/>
    </source>
</evidence>
<reference evidence="12" key="1">
    <citation type="submission" date="2017-04" db="EMBL/GenBank/DDBJ databases">
        <authorList>
            <person name="Varghese N."/>
            <person name="Submissions S."/>
        </authorList>
    </citation>
    <scope>NUCLEOTIDE SEQUENCE [LARGE SCALE GENOMIC DNA]</scope>
    <source>
        <strain evidence="12">DSM 44073</strain>
    </source>
</reference>
<comment type="pathway">
    <text evidence="2 9">Amine and polyamine biosynthesis; ectoine biosynthesis; L-ectoine from L-aspartate 4-semialdehyde: step 2/3.</text>
</comment>
<dbReference type="STRING" id="40571.SAMN05660733_05382"/>
<evidence type="ECO:0000256" key="3">
    <source>
        <dbReference type="ARBA" id="ARBA00010712"/>
    </source>
</evidence>
<dbReference type="InterPro" id="IPR016181">
    <property type="entry name" value="Acyl_CoA_acyltransferase"/>
</dbReference>
<dbReference type="CDD" id="cd04301">
    <property type="entry name" value="NAT_SF"/>
    <property type="match status" value="1"/>
</dbReference>
<name>A0A1W2F944_9PSEU</name>
<dbReference type="UniPathway" id="UPA00067">
    <property type="reaction ID" value="UER00122"/>
</dbReference>
<evidence type="ECO:0000256" key="6">
    <source>
        <dbReference type="ARBA" id="ARBA00022679"/>
    </source>
</evidence>
<sequence>MFGNRTKHTGDGRGPSSILVIDRPDLPDGTAMWRIARDSGVLDLNSSYAYLLWTRDFAETSVVARMGTEVVGFVSGYLRPNAPTTLFVWQVAVDARHRGKGVAGAMLEGLIDRAYARGARFLETTITPANEPSVRLFTSLARAFGVGLEYSPLFPSELFPHGHEAEDLYRLGPWPS</sequence>
<comment type="catalytic activity">
    <reaction evidence="8 9">
        <text>L-2,4-diaminobutanoate + acetyl-CoA = (2S)-4-acetamido-2-aminobutanoate + CoA + H(+)</text>
        <dbReference type="Rhea" id="RHEA:16901"/>
        <dbReference type="ChEBI" id="CHEBI:15378"/>
        <dbReference type="ChEBI" id="CHEBI:57287"/>
        <dbReference type="ChEBI" id="CHEBI:57288"/>
        <dbReference type="ChEBI" id="CHEBI:58761"/>
        <dbReference type="ChEBI" id="CHEBI:58929"/>
        <dbReference type="EC" id="2.3.1.178"/>
    </reaction>
</comment>
<protein>
    <recommendedName>
        <fullName evidence="5 9">L-2,4-diaminobutyric acid acetyltransferase</fullName>
        <shortName evidence="9">DABA acetyltransferase</shortName>
        <ecNumber evidence="4 9">2.3.1.178</ecNumber>
    </recommendedName>
</protein>
<keyword evidence="12" id="KW-1185">Reference proteome</keyword>
<dbReference type="PROSITE" id="PS51186">
    <property type="entry name" value="GNAT"/>
    <property type="match status" value="1"/>
</dbReference>
<dbReference type="EMBL" id="FWYC01000012">
    <property type="protein sequence ID" value="SMD18415.1"/>
    <property type="molecule type" value="Genomic_DNA"/>
</dbReference>
<dbReference type="InterPro" id="IPR012772">
    <property type="entry name" value="Ectoine_EctA"/>
</dbReference>
<evidence type="ECO:0000256" key="2">
    <source>
        <dbReference type="ARBA" id="ARBA00004978"/>
    </source>
</evidence>
<evidence type="ECO:0000256" key="7">
    <source>
        <dbReference type="ARBA" id="ARBA00023315"/>
    </source>
</evidence>
<dbReference type="Proteomes" id="UP000192840">
    <property type="component" value="Unassembled WGS sequence"/>
</dbReference>
<proteinExistence type="inferred from homology"/>
<dbReference type="Pfam" id="PF00583">
    <property type="entry name" value="Acetyltransf_1"/>
    <property type="match status" value="1"/>
</dbReference>
<evidence type="ECO:0000313" key="12">
    <source>
        <dbReference type="Proteomes" id="UP000192840"/>
    </source>
</evidence>
<evidence type="ECO:0000256" key="4">
    <source>
        <dbReference type="ARBA" id="ARBA00012355"/>
    </source>
</evidence>
<dbReference type="PANTHER" id="PTHR43072">
    <property type="entry name" value="N-ACETYLTRANSFERASE"/>
    <property type="match status" value="1"/>
</dbReference>
<feature type="domain" description="N-acetyltransferase" evidence="10">
    <location>
        <begin position="19"/>
        <end position="166"/>
    </location>
</feature>
<dbReference type="OrthoDB" id="2436196at2"/>
<dbReference type="GO" id="GO:0019491">
    <property type="term" value="P:ectoine biosynthetic process"/>
    <property type="evidence" value="ECO:0007669"/>
    <property type="project" value="UniProtKB-UniPathway"/>
</dbReference>
<evidence type="ECO:0000256" key="5">
    <source>
        <dbReference type="ARBA" id="ARBA00017935"/>
    </source>
</evidence>
<dbReference type="GO" id="GO:0033816">
    <property type="term" value="F:diaminobutyrate acetyltransferase activity"/>
    <property type="evidence" value="ECO:0007669"/>
    <property type="project" value="UniProtKB-EC"/>
</dbReference>
<dbReference type="InterPro" id="IPR000182">
    <property type="entry name" value="GNAT_dom"/>
</dbReference>
<dbReference type="SUPFAM" id="SSF55729">
    <property type="entry name" value="Acyl-CoA N-acyltransferases (Nat)"/>
    <property type="match status" value="1"/>
</dbReference>
<evidence type="ECO:0000259" key="10">
    <source>
        <dbReference type="PROSITE" id="PS51186"/>
    </source>
</evidence>
<comment type="function">
    <text evidence="1 9">Catalyzes the acetylation of L-2,4-diaminobutyrate (DABA) to gamma-N-acetyl-alpha,gamma-diaminobutyric acid (ADABA) with acetyl coenzyme A.</text>
</comment>
<dbReference type="PANTHER" id="PTHR43072:SF60">
    <property type="entry name" value="L-2,4-DIAMINOBUTYRIC ACID ACETYLTRANSFERASE"/>
    <property type="match status" value="1"/>
</dbReference>
<comment type="similarity">
    <text evidence="3 9">Belongs to the acetyltransferase family. EctA subfamily.</text>
</comment>
<keyword evidence="7 9" id="KW-0012">Acyltransferase</keyword>
<dbReference type="Gene3D" id="3.40.630.30">
    <property type="match status" value="1"/>
</dbReference>
<keyword evidence="6 9" id="KW-0808">Transferase</keyword>
<dbReference type="EC" id="2.3.1.178" evidence="4 9"/>